<dbReference type="EMBL" id="LCNV01000010">
    <property type="protein sequence ID" value="KKU64253.1"/>
    <property type="molecule type" value="Genomic_DNA"/>
</dbReference>
<comment type="caution">
    <text evidence="1">The sequence shown here is derived from an EMBL/GenBank/DDBJ whole genome shotgun (WGS) entry which is preliminary data.</text>
</comment>
<gene>
    <name evidence="1" type="ORF">UX87_C0010G0018</name>
</gene>
<evidence type="ECO:0000313" key="1">
    <source>
        <dbReference type="EMBL" id="KKU64253.1"/>
    </source>
</evidence>
<accession>A0A0G1UDQ7</accession>
<reference evidence="1 2" key="1">
    <citation type="journal article" date="2015" name="Nature">
        <title>rRNA introns, odd ribosomes, and small enigmatic genomes across a large radiation of phyla.</title>
        <authorList>
            <person name="Brown C.T."/>
            <person name="Hug L.A."/>
            <person name="Thomas B.C."/>
            <person name="Sharon I."/>
            <person name="Castelle C.J."/>
            <person name="Singh A."/>
            <person name="Wilkins M.J."/>
            <person name="Williams K.H."/>
            <person name="Banfield J.F."/>
        </authorList>
    </citation>
    <scope>NUCLEOTIDE SEQUENCE [LARGE SCALE GENOMIC DNA]</scope>
</reference>
<evidence type="ECO:0000313" key="2">
    <source>
        <dbReference type="Proteomes" id="UP000034364"/>
    </source>
</evidence>
<sequence length="64" mass="7221">MGIWFGALLVRSVQHVYRIVKEAGEQPTLLHEQIRGCGDASKVASDEQREVFNYRTLGEECDAL</sequence>
<dbReference type="Proteomes" id="UP000034364">
    <property type="component" value="Unassembled WGS sequence"/>
</dbReference>
<name>A0A0G1UDQ7_9BACT</name>
<proteinExistence type="predicted"/>
<protein>
    <submittedName>
        <fullName evidence="1">Uncharacterized protein</fullName>
    </submittedName>
</protein>
<dbReference type="AlphaFoldDB" id="A0A0G1UDQ7"/>
<organism evidence="1 2">
    <name type="scientific">Candidatus Amesbacteria bacterium GW2011_GWA1_47_16</name>
    <dbReference type="NCBI Taxonomy" id="1618353"/>
    <lineage>
        <taxon>Bacteria</taxon>
        <taxon>Candidatus Amesiibacteriota</taxon>
    </lineage>
</organism>